<dbReference type="InterPro" id="IPR041667">
    <property type="entry name" value="Cupin_8"/>
</dbReference>
<evidence type="ECO:0000256" key="2">
    <source>
        <dbReference type="SAM" id="Phobius"/>
    </source>
</evidence>
<evidence type="ECO:0000256" key="1">
    <source>
        <dbReference type="SAM" id="MobiDB-lite"/>
    </source>
</evidence>
<name>A0A1I8IMY0_9PLAT</name>
<evidence type="ECO:0000313" key="4">
    <source>
        <dbReference type="Proteomes" id="UP000095280"/>
    </source>
</evidence>
<keyword evidence="2" id="KW-0812">Transmembrane</keyword>
<dbReference type="Pfam" id="PF13621">
    <property type="entry name" value="Cupin_8"/>
    <property type="match status" value="1"/>
</dbReference>
<dbReference type="PANTHER" id="PTHR12480">
    <property type="entry name" value="ARGININE DEMETHYLASE AND LYSYL-HYDROXYLASE JMJD"/>
    <property type="match status" value="1"/>
</dbReference>
<keyword evidence="4" id="KW-1185">Reference proteome</keyword>
<reference evidence="5" key="1">
    <citation type="submission" date="2016-11" db="UniProtKB">
        <authorList>
            <consortium name="WormBaseParasite"/>
        </authorList>
    </citation>
    <scope>IDENTIFICATION</scope>
</reference>
<dbReference type="WBParaSite" id="maker-uti_cns_0014581-snap-gene-0.2-mRNA-1">
    <property type="protein sequence ID" value="maker-uti_cns_0014581-snap-gene-0.2-mRNA-1"/>
    <property type="gene ID" value="maker-uti_cns_0014581-snap-gene-0.2"/>
</dbReference>
<evidence type="ECO:0000313" key="5">
    <source>
        <dbReference type="WBParaSite" id="maker-uti_cns_0014581-snap-gene-0.2-mRNA-1"/>
    </source>
</evidence>
<proteinExistence type="predicted"/>
<dbReference type="Proteomes" id="UP000095280">
    <property type="component" value="Unplaced"/>
</dbReference>
<dbReference type="PANTHER" id="PTHR12480:SF13">
    <property type="entry name" value="LD14533P"/>
    <property type="match status" value="1"/>
</dbReference>
<dbReference type="InterPro" id="IPR050910">
    <property type="entry name" value="JMJD6_ArgDemeth/LysHydrox"/>
</dbReference>
<keyword evidence="2" id="KW-1133">Transmembrane helix</keyword>
<dbReference type="GO" id="GO:0016706">
    <property type="term" value="F:2-oxoglutarate-dependent dioxygenase activity"/>
    <property type="evidence" value="ECO:0007669"/>
    <property type="project" value="TreeGrafter"/>
</dbReference>
<feature type="transmembrane region" description="Helical" evidence="2">
    <location>
        <begin position="56"/>
        <end position="78"/>
    </location>
</feature>
<feature type="compositionally biased region" description="Basic and acidic residues" evidence="1">
    <location>
        <begin position="1"/>
        <end position="16"/>
    </location>
</feature>
<keyword evidence="2" id="KW-0472">Membrane</keyword>
<feature type="region of interest" description="Disordered" evidence="1">
    <location>
        <begin position="1"/>
        <end position="48"/>
    </location>
</feature>
<accession>A0A1I8IMY0</accession>
<dbReference type="SUPFAM" id="SSF51197">
    <property type="entry name" value="Clavaminate synthase-like"/>
    <property type="match status" value="1"/>
</dbReference>
<evidence type="ECO:0000259" key="3">
    <source>
        <dbReference type="Pfam" id="PF13621"/>
    </source>
</evidence>
<feature type="domain" description="Cupin-like" evidence="3">
    <location>
        <begin position="126"/>
        <end position="282"/>
    </location>
</feature>
<dbReference type="Gene3D" id="2.60.120.650">
    <property type="entry name" value="Cupin"/>
    <property type="match status" value="1"/>
</dbReference>
<dbReference type="AlphaFoldDB" id="A0A1I8IMY0"/>
<protein>
    <submittedName>
        <fullName evidence="5">Cupin_8 domain-containing protein</fullName>
    </submittedName>
</protein>
<feature type="compositionally biased region" description="Low complexity" evidence="1">
    <location>
        <begin position="28"/>
        <end position="45"/>
    </location>
</feature>
<organism evidence="4 5">
    <name type="scientific">Macrostomum lignano</name>
    <dbReference type="NCBI Taxonomy" id="282301"/>
    <lineage>
        <taxon>Eukaryota</taxon>
        <taxon>Metazoa</taxon>
        <taxon>Spiralia</taxon>
        <taxon>Lophotrochozoa</taxon>
        <taxon>Platyhelminthes</taxon>
        <taxon>Rhabditophora</taxon>
        <taxon>Macrostomorpha</taxon>
        <taxon>Macrostomida</taxon>
        <taxon>Macrostomidae</taxon>
        <taxon>Macrostomum</taxon>
    </lineage>
</organism>
<sequence length="323" mass="36499">SGKNKRASDSHADEARSSASRPGRLSIGGARSPASRPSPSPVRVGQPKSCRGRRPLLANFWTILTVIVVALYAAAIGLGHLRPGGTCLIFAGEFLSDAARYPANCDRVCAGLTAVPVEPANISRARFRELYAYTGRPVLVKGAASDWPAKQNWNLTFFRDLYDRYPDSYRTQKRRARYLPFRIELQTFYEALHMSEERQQQPYYFGWSNLDNNVHNELMKYYTWPQYLPLGVQGSVLDWFFIGAAEFGAPVHLDHILRPSWQALIKGRKTWEIQPPSECSSVCQTLRVQMEPGDIFNVDTNQWYHATFNEPGVFSLTIGAEYD</sequence>